<evidence type="ECO:0000313" key="1">
    <source>
        <dbReference type="EMBL" id="KAB1155490.1"/>
    </source>
</evidence>
<gene>
    <name evidence="1" type="ORF">F6464_10255</name>
</gene>
<evidence type="ECO:0000313" key="2">
    <source>
        <dbReference type="Proteomes" id="UP000490922"/>
    </source>
</evidence>
<organism evidence="1 2">
    <name type="scientific">Flavobacterium luteum</name>
    <dbReference type="NCBI Taxonomy" id="2026654"/>
    <lineage>
        <taxon>Bacteria</taxon>
        <taxon>Pseudomonadati</taxon>
        <taxon>Bacteroidota</taxon>
        <taxon>Flavobacteriia</taxon>
        <taxon>Flavobacteriales</taxon>
        <taxon>Flavobacteriaceae</taxon>
        <taxon>Flavobacterium</taxon>
    </lineage>
</organism>
<dbReference type="AlphaFoldDB" id="A0A7J5ADA0"/>
<keyword evidence="2" id="KW-1185">Reference proteome</keyword>
<dbReference type="OrthoDB" id="849076at2"/>
<sequence length="64" mass="7260">MFEVKSFPNPFASYFSLDIESSSDAQVELKVYDMIGRQLEARKATVSELSVLEVDAIIRQVFTI</sequence>
<accession>A0A7J5ADA0</accession>
<dbReference type="RefSeq" id="WP_151107717.1">
    <property type="nucleotide sequence ID" value="NZ_WAEM01000005.1"/>
</dbReference>
<comment type="caution">
    <text evidence="1">The sequence shown here is derived from an EMBL/GenBank/DDBJ whole genome shotgun (WGS) entry which is preliminary data.</text>
</comment>
<dbReference type="EMBL" id="WAEM01000005">
    <property type="protein sequence ID" value="KAB1155490.1"/>
    <property type="molecule type" value="Genomic_DNA"/>
</dbReference>
<proteinExistence type="predicted"/>
<protein>
    <submittedName>
        <fullName evidence="1">T9SS type A sorting domain-containing protein</fullName>
    </submittedName>
</protein>
<name>A0A7J5ADA0_9FLAO</name>
<reference evidence="1 2" key="1">
    <citation type="submission" date="2019-09" db="EMBL/GenBank/DDBJ databases">
        <title>Flavobacterium sp. nov., isolated from glacier ice.</title>
        <authorList>
            <person name="Liu Q."/>
        </authorList>
    </citation>
    <scope>NUCLEOTIDE SEQUENCE [LARGE SCALE GENOMIC DNA]</scope>
    <source>
        <strain evidence="1 2">NBRC 112527</strain>
    </source>
</reference>
<dbReference type="Proteomes" id="UP000490922">
    <property type="component" value="Unassembled WGS sequence"/>
</dbReference>